<feature type="chain" id="PRO_5020449432" evidence="3">
    <location>
        <begin position="42"/>
        <end position="540"/>
    </location>
</feature>
<dbReference type="AlphaFoldDB" id="A0A4Q1HNV9"/>
<dbReference type="EMBL" id="PYAL01000001">
    <property type="protein sequence ID" value="RXN92341.1"/>
    <property type="molecule type" value="Genomic_DNA"/>
</dbReference>
<dbReference type="Gene3D" id="3.40.190.10">
    <property type="entry name" value="Periplasmic binding protein-like II"/>
    <property type="match status" value="1"/>
</dbReference>
<name>A0A4Q1HNV9_9BURK</name>
<dbReference type="GO" id="GO:0015833">
    <property type="term" value="P:peptide transport"/>
    <property type="evidence" value="ECO:0007669"/>
    <property type="project" value="TreeGrafter"/>
</dbReference>
<evidence type="ECO:0000256" key="1">
    <source>
        <dbReference type="ARBA" id="ARBA00005695"/>
    </source>
</evidence>
<dbReference type="Gene3D" id="3.90.76.10">
    <property type="entry name" value="Dipeptide-binding Protein, Domain 1"/>
    <property type="match status" value="1"/>
</dbReference>
<dbReference type="PANTHER" id="PTHR30290">
    <property type="entry name" value="PERIPLASMIC BINDING COMPONENT OF ABC TRANSPORTER"/>
    <property type="match status" value="1"/>
</dbReference>
<accession>A0A4Q1HNV9</accession>
<dbReference type="InterPro" id="IPR000914">
    <property type="entry name" value="SBP_5_dom"/>
</dbReference>
<evidence type="ECO:0000256" key="2">
    <source>
        <dbReference type="ARBA" id="ARBA00022729"/>
    </source>
</evidence>
<dbReference type="CDD" id="cd08517">
    <property type="entry name" value="PBP2_NikA_DppA_OppA_like_13"/>
    <property type="match status" value="1"/>
</dbReference>
<dbReference type="RefSeq" id="WP_129148304.1">
    <property type="nucleotide sequence ID" value="NZ_JBHSDO010000016.1"/>
</dbReference>
<feature type="signal peptide" evidence="3">
    <location>
        <begin position="1"/>
        <end position="41"/>
    </location>
</feature>
<sequence>MSSTRRNTPTAPRRTRGIKGPLLSAALAAALAVAGITGAQAQTPTRGGTLRAIVQPEPPLLMLGLNQQIPTQYVAGKIYESLLTWSPDLKPQPGLARAWHVSEDGKTYTFDLQQGVTWHDGKPFSADDVVFSIDKFLRAVHPRARVIINQFVDSVTALAPDKVEIKLKTPFAPFLKAFVSDNMPIVPKHLYDGTDYLNNPNNQHPIGTGPFMFKNWNKGSVIELVRNPNYWQKGKPYLDGIVFSVIPDSASRAVAFERGDVDVLRSGDVDNVDIKRLKALANVEYTTKGWEMFAQQAYIQMNERKPPFDNIKVRQAVMYALNRKFIVDNIFFGLGKVSTGPISSQTPFYSADVTQYPYDIKKARALIKESGVDLSKTPVKILAYPYGAAWDRLGEYTRQALQQIGFTVDMEAADAGTWSKRVSDFDFDLTFSFTSQYGDPALGVSRLFLTRNIVKGSAFVNNEGYKNAQADALWDKAATATSDADRAQAYAQVQKILVDEVANGYLFEIDNPSLYRARIHNLVTTAIGLNDTFADVYIDK</sequence>
<comment type="caution">
    <text evidence="5">The sequence shown here is derived from an EMBL/GenBank/DDBJ whole genome shotgun (WGS) entry which is preliminary data.</text>
</comment>
<proteinExistence type="inferred from homology"/>
<dbReference type="GO" id="GO:0043190">
    <property type="term" value="C:ATP-binding cassette (ABC) transporter complex"/>
    <property type="evidence" value="ECO:0007669"/>
    <property type="project" value="InterPro"/>
</dbReference>
<dbReference type="PIRSF" id="PIRSF002741">
    <property type="entry name" value="MppA"/>
    <property type="match status" value="1"/>
</dbReference>
<dbReference type="OrthoDB" id="9801799at2"/>
<evidence type="ECO:0000256" key="3">
    <source>
        <dbReference type="SAM" id="SignalP"/>
    </source>
</evidence>
<dbReference type="Proteomes" id="UP000290849">
    <property type="component" value="Unassembled WGS sequence"/>
</dbReference>
<comment type="similarity">
    <text evidence="1">Belongs to the bacterial solute-binding protein 5 family.</text>
</comment>
<dbReference type="GO" id="GO:0030288">
    <property type="term" value="C:outer membrane-bounded periplasmic space"/>
    <property type="evidence" value="ECO:0007669"/>
    <property type="project" value="UniProtKB-ARBA"/>
</dbReference>
<evidence type="ECO:0000259" key="4">
    <source>
        <dbReference type="Pfam" id="PF00496"/>
    </source>
</evidence>
<organism evidence="5 6">
    <name type="scientific">Achromobacter aloeverae</name>
    <dbReference type="NCBI Taxonomy" id="1750518"/>
    <lineage>
        <taxon>Bacteria</taxon>
        <taxon>Pseudomonadati</taxon>
        <taxon>Pseudomonadota</taxon>
        <taxon>Betaproteobacteria</taxon>
        <taxon>Burkholderiales</taxon>
        <taxon>Alcaligenaceae</taxon>
        <taxon>Achromobacter</taxon>
    </lineage>
</organism>
<dbReference type="Pfam" id="PF00496">
    <property type="entry name" value="SBP_bac_5"/>
    <property type="match status" value="1"/>
</dbReference>
<dbReference type="InterPro" id="IPR039424">
    <property type="entry name" value="SBP_5"/>
</dbReference>
<feature type="domain" description="Solute-binding protein family 5" evidence="4">
    <location>
        <begin position="90"/>
        <end position="448"/>
    </location>
</feature>
<keyword evidence="6" id="KW-1185">Reference proteome</keyword>
<keyword evidence="2 3" id="KW-0732">Signal</keyword>
<dbReference type="InterPro" id="IPR030678">
    <property type="entry name" value="Peptide/Ni-bd"/>
</dbReference>
<reference evidence="5 6" key="1">
    <citation type="journal article" date="2017" name="Int. J. Syst. Evol. Microbiol.">
        <title>Achromobacter aloeverae sp. nov., isolated from the root of Aloe vera (L.) Burm.f.</title>
        <authorList>
            <person name="Kuncharoen N."/>
            <person name="Muramatsu Y."/>
            <person name="Shibata C."/>
            <person name="Kamakura Y."/>
            <person name="Nakagawa Y."/>
            <person name="Tanasupawat S."/>
        </authorList>
    </citation>
    <scope>NUCLEOTIDE SEQUENCE [LARGE SCALE GENOMIC DNA]</scope>
    <source>
        <strain evidence="5 6">AVA-1</strain>
    </source>
</reference>
<evidence type="ECO:0000313" key="5">
    <source>
        <dbReference type="EMBL" id="RXN92341.1"/>
    </source>
</evidence>
<dbReference type="GO" id="GO:1904680">
    <property type="term" value="F:peptide transmembrane transporter activity"/>
    <property type="evidence" value="ECO:0007669"/>
    <property type="project" value="TreeGrafter"/>
</dbReference>
<gene>
    <name evidence="5" type="ORF">C7R54_00820</name>
</gene>
<dbReference type="Gene3D" id="3.10.105.10">
    <property type="entry name" value="Dipeptide-binding Protein, Domain 3"/>
    <property type="match status" value="1"/>
</dbReference>
<dbReference type="SUPFAM" id="SSF53850">
    <property type="entry name" value="Periplasmic binding protein-like II"/>
    <property type="match status" value="1"/>
</dbReference>
<dbReference type="PANTHER" id="PTHR30290:SF38">
    <property type="entry name" value="D,D-DIPEPTIDE-BINDING PERIPLASMIC PROTEIN DDPA-RELATED"/>
    <property type="match status" value="1"/>
</dbReference>
<protein>
    <submittedName>
        <fullName evidence="5">Peptide ABC transporter substrate-binding protein</fullName>
    </submittedName>
</protein>
<evidence type="ECO:0000313" key="6">
    <source>
        <dbReference type="Proteomes" id="UP000290849"/>
    </source>
</evidence>